<keyword evidence="1" id="KW-1133">Transmembrane helix</keyword>
<evidence type="ECO:0000256" key="1">
    <source>
        <dbReference type="SAM" id="Phobius"/>
    </source>
</evidence>
<feature type="transmembrane region" description="Helical" evidence="1">
    <location>
        <begin position="84"/>
        <end position="110"/>
    </location>
</feature>
<feature type="transmembrane region" description="Helical" evidence="1">
    <location>
        <begin position="20"/>
        <end position="40"/>
    </location>
</feature>
<keyword evidence="1" id="KW-0812">Transmembrane</keyword>
<keyword evidence="1" id="KW-0472">Membrane</keyword>
<dbReference type="Proteomes" id="UP000176349">
    <property type="component" value="Unassembled WGS sequence"/>
</dbReference>
<gene>
    <name evidence="2" type="ORF">A2128_00295</name>
</gene>
<proteinExistence type="predicted"/>
<sequence length="115" mass="13704">MANFALVYIGWRILHRFAEFFRHWYVVSYYFIGRYLVSFLERLDRTLAFRITLKYLFHPLYQDYTVIGYILGFIFRSFRLVAGGLVYAAIILAAAALYLVWLLVPVFIIYRIVQG</sequence>
<comment type="caution">
    <text evidence="2">The sequence shown here is derived from an EMBL/GenBank/DDBJ whole genome shotgun (WGS) entry which is preliminary data.</text>
</comment>
<dbReference type="EMBL" id="MHKV01000009">
    <property type="protein sequence ID" value="OGY97447.1"/>
    <property type="molecule type" value="Genomic_DNA"/>
</dbReference>
<evidence type="ECO:0000313" key="3">
    <source>
        <dbReference type="Proteomes" id="UP000176349"/>
    </source>
</evidence>
<name>A0A1G2CAE0_9BACT</name>
<dbReference type="AlphaFoldDB" id="A0A1G2CAE0"/>
<protein>
    <submittedName>
        <fullName evidence="2">Uncharacterized protein</fullName>
    </submittedName>
</protein>
<accession>A0A1G2CAE0</accession>
<organism evidence="2 3">
    <name type="scientific">Candidatus Liptonbacteria bacterium GWC1_60_9</name>
    <dbReference type="NCBI Taxonomy" id="1798645"/>
    <lineage>
        <taxon>Bacteria</taxon>
        <taxon>Candidatus Liptoniibacteriota</taxon>
    </lineage>
</organism>
<evidence type="ECO:0000313" key="2">
    <source>
        <dbReference type="EMBL" id="OGY97447.1"/>
    </source>
</evidence>
<reference evidence="2 3" key="1">
    <citation type="journal article" date="2016" name="Nat. Commun.">
        <title>Thousands of microbial genomes shed light on interconnected biogeochemical processes in an aquifer system.</title>
        <authorList>
            <person name="Anantharaman K."/>
            <person name="Brown C.T."/>
            <person name="Hug L.A."/>
            <person name="Sharon I."/>
            <person name="Castelle C.J."/>
            <person name="Probst A.J."/>
            <person name="Thomas B.C."/>
            <person name="Singh A."/>
            <person name="Wilkins M.J."/>
            <person name="Karaoz U."/>
            <person name="Brodie E.L."/>
            <person name="Williams K.H."/>
            <person name="Hubbard S.S."/>
            <person name="Banfield J.F."/>
        </authorList>
    </citation>
    <scope>NUCLEOTIDE SEQUENCE [LARGE SCALE GENOMIC DNA]</scope>
</reference>
<feature type="transmembrane region" description="Helical" evidence="1">
    <location>
        <begin position="61"/>
        <end position="78"/>
    </location>
</feature>